<dbReference type="SMART" id="SM00064">
    <property type="entry name" value="FYVE"/>
    <property type="match status" value="1"/>
</dbReference>
<organism evidence="7 8">
    <name type="scientific">Thraustotheca clavata</name>
    <dbReference type="NCBI Taxonomy" id="74557"/>
    <lineage>
        <taxon>Eukaryota</taxon>
        <taxon>Sar</taxon>
        <taxon>Stramenopiles</taxon>
        <taxon>Oomycota</taxon>
        <taxon>Saprolegniomycetes</taxon>
        <taxon>Saprolegniales</taxon>
        <taxon>Achlyaceae</taxon>
        <taxon>Thraustotheca</taxon>
    </lineage>
</organism>
<dbReference type="GO" id="GO:0008270">
    <property type="term" value="F:zinc ion binding"/>
    <property type="evidence" value="ECO:0007669"/>
    <property type="project" value="UniProtKB-KW"/>
</dbReference>
<feature type="compositionally biased region" description="Polar residues" evidence="5">
    <location>
        <begin position="359"/>
        <end position="369"/>
    </location>
</feature>
<evidence type="ECO:0000259" key="6">
    <source>
        <dbReference type="PROSITE" id="PS50178"/>
    </source>
</evidence>
<evidence type="ECO:0000256" key="5">
    <source>
        <dbReference type="SAM" id="MobiDB-lite"/>
    </source>
</evidence>
<proteinExistence type="predicted"/>
<dbReference type="Proteomes" id="UP000243217">
    <property type="component" value="Unassembled WGS sequence"/>
</dbReference>
<evidence type="ECO:0000313" key="7">
    <source>
        <dbReference type="EMBL" id="OQS02845.1"/>
    </source>
</evidence>
<evidence type="ECO:0000256" key="2">
    <source>
        <dbReference type="ARBA" id="ARBA00022771"/>
    </source>
</evidence>
<dbReference type="SUPFAM" id="SSF57903">
    <property type="entry name" value="FYVE/PHD zinc finger"/>
    <property type="match status" value="1"/>
</dbReference>
<evidence type="ECO:0000256" key="3">
    <source>
        <dbReference type="ARBA" id="ARBA00022833"/>
    </source>
</evidence>
<dbReference type="AlphaFoldDB" id="A0A1V9ZXU5"/>
<dbReference type="PANTHER" id="PTHR13510">
    <property type="entry name" value="FYVE-FINGER-CONTAINING RAB5 EFFECTOR PROTEIN RABENOSYN-5-RELATED"/>
    <property type="match status" value="1"/>
</dbReference>
<accession>A0A1V9ZXU5</accession>
<evidence type="ECO:0000313" key="8">
    <source>
        <dbReference type="Proteomes" id="UP000243217"/>
    </source>
</evidence>
<keyword evidence="1" id="KW-0479">Metal-binding</keyword>
<protein>
    <recommendedName>
        <fullName evidence="6">FYVE-type domain-containing protein</fullName>
    </recommendedName>
</protein>
<dbReference type="EMBL" id="JNBS01001069">
    <property type="protein sequence ID" value="OQS02845.1"/>
    <property type="molecule type" value="Genomic_DNA"/>
</dbReference>
<evidence type="ECO:0000256" key="4">
    <source>
        <dbReference type="PROSITE-ProRule" id="PRU00091"/>
    </source>
</evidence>
<feature type="domain" description="FYVE-type" evidence="6">
    <location>
        <begin position="295"/>
        <end position="354"/>
    </location>
</feature>
<sequence length="486" mass="55180">MESYRIFNGQYKHLVQYQARHQPTESRTKYQYPVPETIFDCPPLSQEEEAAFIAKGEKAFKTFLDSVLKRDASFIWNFVGDYDGIRLMEGDIPGFKLEKPPYRAFGKITATLEEIAYLHAFETRDKCDFYRKHHAQDLLDMFPLYSFFERTPARPLKQMYIKWSALSSPVPIIKNRDFVFIEAQDEFRLSSGRRGWAFCQYSVDVPGVCHLQDSPLNLVRGSVSHMGCAYIETDIPGVLDAIYHISSDLKGAIPHWVRKIGMKHRARHLAHLNEYVRKARLNSRYIIPKPHSWPAPTSQRCTICDQLKGYQQIASCHSCGEVVCTRCSRKKLNLSKADTNERERICNNCLRKVRRDSLSDGSLSCPTPNSEASSESSTSLARFSYRSSSVGGGSDFDAIDAASVAWPGNKARQNSDPAAVDLSYVNAYGENLRKTKSLPLMTQPKRVVLFDPTAFQQQPTPVEDDDEGNATVIDESHIDSIMMTNR</sequence>
<dbReference type="InterPro" id="IPR011011">
    <property type="entry name" value="Znf_FYVE_PHD"/>
</dbReference>
<reference evidence="7 8" key="1">
    <citation type="journal article" date="2014" name="Genome Biol. Evol.">
        <title>The secreted proteins of Achlya hypogyna and Thraustotheca clavata identify the ancestral oomycete secretome and reveal gene acquisitions by horizontal gene transfer.</title>
        <authorList>
            <person name="Misner I."/>
            <person name="Blouin N."/>
            <person name="Leonard G."/>
            <person name="Richards T.A."/>
            <person name="Lane C.E."/>
        </authorList>
    </citation>
    <scope>NUCLEOTIDE SEQUENCE [LARGE SCALE GENOMIC DNA]</scope>
    <source>
        <strain evidence="7 8">ATCC 34112</strain>
    </source>
</reference>
<gene>
    <name evidence="7" type="ORF">THRCLA_04826</name>
</gene>
<keyword evidence="3" id="KW-0862">Zinc</keyword>
<keyword evidence="8" id="KW-1185">Reference proteome</keyword>
<dbReference type="PANTHER" id="PTHR13510:SF44">
    <property type="entry name" value="RABENOSYN-5"/>
    <property type="match status" value="1"/>
</dbReference>
<dbReference type="Gene3D" id="3.30.530.20">
    <property type="match status" value="1"/>
</dbReference>
<feature type="region of interest" description="Disordered" evidence="5">
    <location>
        <begin position="358"/>
        <end position="378"/>
    </location>
</feature>
<comment type="caution">
    <text evidence="7">The sequence shown here is derived from an EMBL/GenBank/DDBJ whole genome shotgun (WGS) entry which is preliminary data.</text>
</comment>
<dbReference type="PROSITE" id="PS50178">
    <property type="entry name" value="ZF_FYVE"/>
    <property type="match status" value="1"/>
</dbReference>
<dbReference type="InterPro" id="IPR052727">
    <property type="entry name" value="Rab4/Rab5_effector"/>
</dbReference>
<dbReference type="Gene3D" id="3.30.40.10">
    <property type="entry name" value="Zinc/RING finger domain, C3HC4 (zinc finger)"/>
    <property type="match status" value="1"/>
</dbReference>
<dbReference type="InterPro" id="IPR023393">
    <property type="entry name" value="START-like_dom_sf"/>
</dbReference>
<dbReference type="OrthoDB" id="92835at2759"/>
<name>A0A1V9ZXU5_9STRA</name>
<evidence type="ECO:0000256" key="1">
    <source>
        <dbReference type="ARBA" id="ARBA00022723"/>
    </source>
</evidence>
<keyword evidence="2 4" id="KW-0863">Zinc-finger</keyword>
<dbReference type="SUPFAM" id="SSF55961">
    <property type="entry name" value="Bet v1-like"/>
    <property type="match status" value="1"/>
</dbReference>
<dbReference type="InterPro" id="IPR017455">
    <property type="entry name" value="Znf_FYVE-rel"/>
</dbReference>
<dbReference type="InterPro" id="IPR013083">
    <property type="entry name" value="Znf_RING/FYVE/PHD"/>
</dbReference>
<dbReference type="Pfam" id="PF01363">
    <property type="entry name" value="FYVE"/>
    <property type="match status" value="1"/>
</dbReference>
<dbReference type="CDD" id="cd00065">
    <property type="entry name" value="FYVE_like_SF"/>
    <property type="match status" value="1"/>
</dbReference>
<dbReference type="InterPro" id="IPR000306">
    <property type="entry name" value="Znf_FYVE"/>
</dbReference>